<comment type="similarity">
    <text evidence="1">Belongs to the IS150/IS1296 orfA family.</text>
</comment>
<dbReference type="Proteomes" id="UP000561617">
    <property type="component" value="Unassembled WGS sequence"/>
</dbReference>
<dbReference type="PANTHER" id="PTHR33795:SF1">
    <property type="entry name" value="INSERTION ELEMENT IS150 PROTEIN INSJ"/>
    <property type="match status" value="1"/>
</dbReference>
<evidence type="ECO:0000259" key="2">
    <source>
        <dbReference type="Pfam" id="PF13518"/>
    </source>
</evidence>
<dbReference type="GO" id="GO:0043565">
    <property type="term" value="F:sequence-specific DNA binding"/>
    <property type="evidence" value="ECO:0007669"/>
    <property type="project" value="InterPro"/>
</dbReference>
<dbReference type="InterPro" id="IPR052057">
    <property type="entry name" value="IS150/IS1296_orfA-like"/>
</dbReference>
<dbReference type="InterPro" id="IPR055247">
    <property type="entry name" value="InsJ-like_HTH"/>
</dbReference>
<dbReference type="Pfam" id="PF13518">
    <property type="entry name" value="HTH_28"/>
    <property type="match status" value="1"/>
</dbReference>
<dbReference type="InterPro" id="IPR010921">
    <property type="entry name" value="Trp_repressor/repl_initiator"/>
</dbReference>
<dbReference type="EMBL" id="JAASTW010000024">
    <property type="protein sequence ID" value="MBC1490083.1"/>
    <property type="molecule type" value="Genomic_DNA"/>
</dbReference>
<organism evidence="3 4">
    <name type="scientific">Listeria immobilis</name>
    <dbReference type="NCBI Taxonomy" id="2713502"/>
    <lineage>
        <taxon>Bacteria</taxon>
        <taxon>Bacillati</taxon>
        <taxon>Bacillota</taxon>
        <taxon>Bacilli</taxon>
        <taxon>Bacillales</taxon>
        <taxon>Listeriaceae</taxon>
        <taxon>Listeria</taxon>
    </lineage>
</organism>
<dbReference type="Gene3D" id="1.10.10.10">
    <property type="entry name" value="Winged helix-like DNA-binding domain superfamily/Winged helix DNA-binding domain"/>
    <property type="match status" value="1"/>
</dbReference>
<accession>A0A7X1CA71</accession>
<feature type="domain" description="Insertion element IS150 protein InsJ-like helix-turn-helix" evidence="2">
    <location>
        <begin position="8"/>
        <end position="59"/>
    </location>
</feature>
<comment type="caution">
    <text evidence="3">The sequence shown here is derived from an EMBL/GenBank/DDBJ whole genome shotgun (WGS) entry which is preliminary data.</text>
</comment>
<dbReference type="PANTHER" id="PTHR33795">
    <property type="entry name" value="INSERTION ELEMENT IS150 PROTEIN INSJ"/>
    <property type="match status" value="1"/>
</dbReference>
<evidence type="ECO:0000313" key="4">
    <source>
        <dbReference type="Proteomes" id="UP000561617"/>
    </source>
</evidence>
<protein>
    <submittedName>
        <fullName evidence="3">Transposase</fullName>
    </submittedName>
</protein>
<dbReference type="AlphaFoldDB" id="A0A7X1CA71"/>
<dbReference type="SUPFAM" id="SSF48295">
    <property type="entry name" value="TrpR-like"/>
    <property type="match status" value="1"/>
</dbReference>
<name>A0A7X1CA71_9LIST</name>
<proteinExistence type="inferred from homology"/>
<evidence type="ECO:0000313" key="3">
    <source>
        <dbReference type="EMBL" id="MBC1490083.1"/>
    </source>
</evidence>
<reference evidence="3 4" key="1">
    <citation type="submission" date="2020-03" db="EMBL/GenBank/DDBJ databases">
        <title>Soil Listeria distribution.</title>
        <authorList>
            <person name="Liao J."/>
            <person name="Wiedmann M."/>
        </authorList>
    </citation>
    <scope>NUCLEOTIDE SEQUENCE [LARGE SCALE GENOMIC DNA]</scope>
    <source>
        <strain evidence="3 4">FSL L7-1554</strain>
    </source>
</reference>
<sequence>MAKYSLEFKLNIIHDYLSGQGGTTFLAKKYGFKTTSQVRKWINAYKEFGEEGLLRSRKSKNYSVQFKLDAISCT</sequence>
<evidence type="ECO:0000256" key="1">
    <source>
        <dbReference type="ARBA" id="ARBA00038232"/>
    </source>
</evidence>
<gene>
    <name evidence="3" type="ORF">HCJ38_13910</name>
</gene>
<dbReference type="InterPro" id="IPR036388">
    <property type="entry name" value="WH-like_DNA-bd_sf"/>
</dbReference>